<protein>
    <submittedName>
        <fullName evidence="2">Antibiotic biosynthesis monooxygenase</fullName>
    </submittedName>
</protein>
<dbReference type="InterPro" id="IPR011008">
    <property type="entry name" value="Dimeric_a/b-barrel"/>
</dbReference>
<dbReference type="RefSeq" id="WP_163492755.1">
    <property type="nucleotide sequence ID" value="NZ_JACVEL010000005.1"/>
</dbReference>
<accession>A0A8J6TSX4</accession>
<dbReference type="EMBL" id="JACVEL010000005">
    <property type="protein sequence ID" value="MBC9812577.1"/>
    <property type="molecule type" value="Genomic_DNA"/>
</dbReference>
<evidence type="ECO:0000259" key="1">
    <source>
        <dbReference type="PROSITE" id="PS51725"/>
    </source>
</evidence>
<dbReference type="GO" id="GO:0004497">
    <property type="term" value="F:monooxygenase activity"/>
    <property type="evidence" value="ECO:0007669"/>
    <property type="project" value="UniProtKB-KW"/>
</dbReference>
<evidence type="ECO:0000313" key="2">
    <source>
        <dbReference type="EMBL" id="MBC9812577.1"/>
    </source>
</evidence>
<dbReference type="AlphaFoldDB" id="A0A8J6TSX4"/>
<evidence type="ECO:0000313" key="3">
    <source>
        <dbReference type="Proteomes" id="UP000652681"/>
    </source>
</evidence>
<dbReference type="Gene3D" id="3.30.70.100">
    <property type="match status" value="1"/>
</dbReference>
<proteinExistence type="predicted"/>
<dbReference type="Proteomes" id="UP000652681">
    <property type="component" value="Unassembled WGS sequence"/>
</dbReference>
<organism evidence="2 3">
    <name type="scientific">Taishania pollutisoli</name>
    <dbReference type="NCBI Taxonomy" id="2766479"/>
    <lineage>
        <taxon>Bacteria</taxon>
        <taxon>Pseudomonadati</taxon>
        <taxon>Bacteroidota</taxon>
        <taxon>Flavobacteriia</taxon>
        <taxon>Flavobacteriales</taxon>
        <taxon>Crocinitomicaceae</taxon>
        <taxon>Taishania</taxon>
    </lineage>
</organism>
<keyword evidence="2" id="KW-0503">Monooxygenase</keyword>
<dbReference type="InterPro" id="IPR007138">
    <property type="entry name" value="ABM_dom"/>
</dbReference>
<gene>
    <name evidence="2" type="ORF">H9Y05_08855</name>
</gene>
<keyword evidence="3" id="KW-1185">Reference proteome</keyword>
<feature type="domain" description="ABM" evidence="1">
    <location>
        <begin position="1"/>
        <end position="90"/>
    </location>
</feature>
<name>A0A8J6TSX4_9FLAO</name>
<comment type="caution">
    <text evidence="2">The sequence shown here is derived from an EMBL/GenBank/DDBJ whole genome shotgun (WGS) entry which is preliminary data.</text>
</comment>
<dbReference type="SUPFAM" id="SSF54909">
    <property type="entry name" value="Dimeric alpha+beta barrel"/>
    <property type="match status" value="1"/>
</dbReference>
<reference evidence="2" key="1">
    <citation type="submission" date="2020-09" db="EMBL/GenBank/DDBJ databases">
        <title>Taishania pollutisoli gen. nov., sp. nov., Isolated from Tetrabromobisphenol A-Contaminated Soil.</title>
        <authorList>
            <person name="Chen Q."/>
        </authorList>
    </citation>
    <scope>NUCLEOTIDE SEQUENCE</scope>
    <source>
        <strain evidence="2">CZZ-1</strain>
    </source>
</reference>
<dbReference type="Pfam" id="PF03992">
    <property type="entry name" value="ABM"/>
    <property type="match status" value="1"/>
</dbReference>
<dbReference type="PROSITE" id="PS51725">
    <property type="entry name" value="ABM"/>
    <property type="match status" value="1"/>
</dbReference>
<sequence length="100" mass="11782">MIRIVKLTFEENKITEFLTFFDSIKHIVNNFPGCNGMKLLQDIHNPAIIMTYSLWEGEQDLENYRVSPEFQRIWGTIKPWFATKAEAWSVDAYFDGFAEK</sequence>
<keyword evidence="2" id="KW-0560">Oxidoreductase</keyword>